<feature type="compositionally biased region" description="Polar residues" evidence="14">
    <location>
        <begin position="144"/>
        <end position="162"/>
    </location>
</feature>
<evidence type="ECO:0000256" key="6">
    <source>
        <dbReference type="ARBA" id="ARBA00022737"/>
    </source>
</evidence>
<comment type="subcellular location">
    <subcellularLocation>
        <location evidence="2">Cytoplasm</location>
    </subcellularLocation>
    <subcellularLocation>
        <location evidence="1">Nucleus</location>
    </subcellularLocation>
</comment>
<evidence type="ECO:0000259" key="15">
    <source>
        <dbReference type="PROSITE" id="PS50157"/>
    </source>
</evidence>
<keyword evidence="10" id="KW-0238">DNA-binding</keyword>
<dbReference type="GO" id="GO:0000978">
    <property type="term" value="F:RNA polymerase II cis-regulatory region sequence-specific DNA binding"/>
    <property type="evidence" value="ECO:0007669"/>
    <property type="project" value="TreeGrafter"/>
</dbReference>
<gene>
    <name evidence="16" type="ORF">GCK32_000392</name>
</gene>
<keyword evidence="4" id="KW-0963">Cytoplasm</keyword>
<evidence type="ECO:0000256" key="11">
    <source>
        <dbReference type="ARBA" id="ARBA00023163"/>
    </source>
</evidence>
<evidence type="ECO:0000256" key="13">
    <source>
        <dbReference type="PROSITE-ProRule" id="PRU00042"/>
    </source>
</evidence>
<dbReference type="GO" id="GO:0000981">
    <property type="term" value="F:DNA-binding transcription factor activity, RNA polymerase II-specific"/>
    <property type="evidence" value="ECO:0007669"/>
    <property type="project" value="TreeGrafter"/>
</dbReference>
<dbReference type="AlphaFoldDB" id="A0AAN8F055"/>
<evidence type="ECO:0000256" key="2">
    <source>
        <dbReference type="ARBA" id="ARBA00004496"/>
    </source>
</evidence>
<feature type="domain" description="C2H2-type" evidence="15">
    <location>
        <begin position="459"/>
        <end position="486"/>
    </location>
</feature>
<dbReference type="GO" id="GO:0005737">
    <property type="term" value="C:cytoplasm"/>
    <property type="evidence" value="ECO:0007669"/>
    <property type="project" value="UniProtKB-SubCell"/>
</dbReference>
<evidence type="ECO:0000256" key="5">
    <source>
        <dbReference type="ARBA" id="ARBA00022723"/>
    </source>
</evidence>
<evidence type="ECO:0000256" key="8">
    <source>
        <dbReference type="ARBA" id="ARBA00022833"/>
    </source>
</evidence>
<comment type="similarity">
    <text evidence="3">Belongs to the EGR C2H2-type zinc-finger protein family.</text>
</comment>
<dbReference type="Gene3D" id="3.30.160.60">
    <property type="entry name" value="Classic Zinc Finger"/>
    <property type="match status" value="3"/>
</dbReference>
<evidence type="ECO:0000256" key="10">
    <source>
        <dbReference type="ARBA" id="ARBA00023125"/>
    </source>
</evidence>
<feature type="compositionally biased region" description="Low complexity" evidence="14">
    <location>
        <begin position="297"/>
        <end position="309"/>
    </location>
</feature>
<feature type="domain" description="C2H2-type" evidence="15">
    <location>
        <begin position="431"/>
        <end position="458"/>
    </location>
</feature>
<dbReference type="GO" id="GO:0005634">
    <property type="term" value="C:nucleus"/>
    <property type="evidence" value="ECO:0007669"/>
    <property type="project" value="UniProtKB-SubCell"/>
</dbReference>
<feature type="region of interest" description="Disordered" evidence="14">
    <location>
        <begin position="294"/>
        <end position="325"/>
    </location>
</feature>
<keyword evidence="17" id="KW-1185">Reference proteome</keyword>
<keyword evidence="12" id="KW-0539">Nucleus</keyword>
<evidence type="ECO:0000256" key="4">
    <source>
        <dbReference type="ARBA" id="ARBA00022490"/>
    </source>
</evidence>
<protein>
    <submittedName>
        <fullName evidence="16">EGR (Early Growth factor Response factor)</fullName>
    </submittedName>
</protein>
<reference evidence="16 17" key="1">
    <citation type="submission" date="2019-10" db="EMBL/GenBank/DDBJ databases">
        <title>Assembly and Annotation for the nematode Trichostrongylus colubriformis.</title>
        <authorList>
            <person name="Martin J."/>
        </authorList>
    </citation>
    <scope>NUCLEOTIDE SEQUENCE [LARGE SCALE GENOMIC DNA]</scope>
    <source>
        <strain evidence="16">G859</strain>
        <tissue evidence="16">Whole worm</tissue>
    </source>
</reference>
<keyword evidence="6" id="KW-0677">Repeat</keyword>
<organism evidence="16 17">
    <name type="scientific">Trichostrongylus colubriformis</name>
    <name type="common">Black scour worm</name>
    <dbReference type="NCBI Taxonomy" id="6319"/>
    <lineage>
        <taxon>Eukaryota</taxon>
        <taxon>Metazoa</taxon>
        <taxon>Ecdysozoa</taxon>
        <taxon>Nematoda</taxon>
        <taxon>Chromadorea</taxon>
        <taxon>Rhabditida</taxon>
        <taxon>Rhabditina</taxon>
        <taxon>Rhabditomorpha</taxon>
        <taxon>Strongyloidea</taxon>
        <taxon>Trichostrongylidae</taxon>
        <taxon>Trichostrongylus</taxon>
    </lineage>
</organism>
<feature type="region of interest" description="Disordered" evidence="14">
    <location>
        <begin position="144"/>
        <end position="167"/>
    </location>
</feature>
<evidence type="ECO:0000256" key="9">
    <source>
        <dbReference type="ARBA" id="ARBA00023015"/>
    </source>
</evidence>
<evidence type="ECO:0000256" key="1">
    <source>
        <dbReference type="ARBA" id="ARBA00004123"/>
    </source>
</evidence>
<evidence type="ECO:0000256" key="12">
    <source>
        <dbReference type="ARBA" id="ARBA00023242"/>
    </source>
</evidence>
<dbReference type="PROSITE" id="PS00028">
    <property type="entry name" value="ZINC_FINGER_C2H2_1"/>
    <property type="match status" value="3"/>
</dbReference>
<dbReference type="PANTHER" id="PTHR23235">
    <property type="entry name" value="KRUEPPEL-LIKE TRANSCRIPTION FACTOR"/>
    <property type="match status" value="1"/>
</dbReference>
<dbReference type="GO" id="GO:0008270">
    <property type="term" value="F:zinc ion binding"/>
    <property type="evidence" value="ECO:0007669"/>
    <property type="project" value="UniProtKB-KW"/>
</dbReference>
<keyword evidence="5" id="KW-0479">Metal-binding</keyword>
<dbReference type="InterPro" id="IPR036236">
    <property type="entry name" value="Znf_C2H2_sf"/>
</dbReference>
<dbReference type="EMBL" id="WIXE01018795">
    <property type="protein sequence ID" value="KAK5970601.1"/>
    <property type="molecule type" value="Genomic_DNA"/>
</dbReference>
<proteinExistence type="inferred from homology"/>
<evidence type="ECO:0000256" key="3">
    <source>
        <dbReference type="ARBA" id="ARBA00005682"/>
    </source>
</evidence>
<dbReference type="SMART" id="SM00355">
    <property type="entry name" value="ZnF_C2H2"/>
    <property type="match status" value="3"/>
</dbReference>
<name>A0AAN8F055_TRICO</name>
<dbReference type="PROSITE" id="PS50157">
    <property type="entry name" value="ZINC_FINGER_C2H2_2"/>
    <property type="match status" value="3"/>
</dbReference>
<keyword evidence="11" id="KW-0804">Transcription</keyword>
<accession>A0AAN8F055</accession>
<keyword evidence="9" id="KW-0805">Transcription regulation</keyword>
<sequence length="508" mass="55757">MTLVWHQMRDDNAQVSASATLPHDLYRRRILIAPAGLLSEEFRMALQVPGSKLSRSGPGLLKPAASTKPLLTLSDHDCLKTPTMSDMLKTPTILGSPTKSAPLTIDGTPRIHHFNGFTPQNNQAFFGDHEPLLTGNIEIQSISQTSTVQNHSNGSASSSQNGEVGHKNEKTTIQFKGSITTNLPVNLTSGVSSPGLSASMFQFSPMVEHFLQSLSKGGSGLPELTVVDAKTPGANSEAPDLLKVVRIPTEMKKEEKECVQQGAEAVQRNGATSVMKPLQPPPAVVKFQQLEVAPGAHTSSSHTQQSHSQAPPFAEGSQFNGEANGEEPFTGEAKEFGFEPKVEPIDDYSYGFGEHMRYDPTNGEFNVFEYQSTSGDVKIEGDAMRKYSQRNVKIPIHERPYKCPRDDCDRRFSRSDELTRHIRIHTGQKPFQCRICLRAFSRSDHLTTHVRTHTGEKPFSCDVCGRKFARSDERKRHTKVHAKSKSRRPSFSSGFCGPASGDSSQSSV</sequence>
<dbReference type="PANTHER" id="PTHR23235:SF60">
    <property type="entry name" value="STRIPE, ISOFORM D"/>
    <property type="match status" value="1"/>
</dbReference>
<evidence type="ECO:0000313" key="17">
    <source>
        <dbReference type="Proteomes" id="UP001331761"/>
    </source>
</evidence>
<dbReference type="Proteomes" id="UP001331761">
    <property type="component" value="Unassembled WGS sequence"/>
</dbReference>
<keyword evidence="8" id="KW-0862">Zinc</keyword>
<keyword evidence="7 13" id="KW-0863">Zinc-finger</keyword>
<feature type="region of interest" description="Disordered" evidence="14">
    <location>
        <begin position="471"/>
        <end position="508"/>
    </location>
</feature>
<dbReference type="FunFam" id="3.30.160.60:FF:000092">
    <property type="entry name" value="Early growth response protein 3"/>
    <property type="match status" value="1"/>
</dbReference>
<dbReference type="InterPro" id="IPR013087">
    <property type="entry name" value="Znf_C2H2_type"/>
</dbReference>
<comment type="caution">
    <text evidence="16">The sequence shown here is derived from an EMBL/GenBank/DDBJ whole genome shotgun (WGS) entry which is preliminary data.</text>
</comment>
<evidence type="ECO:0000256" key="14">
    <source>
        <dbReference type="SAM" id="MobiDB-lite"/>
    </source>
</evidence>
<feature type="domain" description="C2H2-type" evidence="15">
    <location>
        <begin position="401"/>
        <end position="430"/>
    </location>
</feature>
<feature type="compositionally biased region" description="Basic residues" evidence="14">
    <location>
        <begin position="476"/>
        <end position="488"/>
    </location>
</feature>
<dbReference type="Pfam" id="PF00096">
    <property type="entry name" value="zf-C2H2"/>
    <property type="match status" value="3"/>
</dbReference>
<dbReference type="SUPFAM" id="SSF57667">
    <property type="entry name" value="beta-beta-alpha zinc fingers"/>
    <property type="match status" value="2"/>
</dbReference>
<evidence type="ECO:0000313" key="16">
    <source>
        <dbReference type="EMBL" id="KAK5970601.1"/>
    </source>
</evidence>
<evidence type="ECO:0000256" key="7">
    <source>
        <dbReference type="ARBA" id="ARBA00022771"/>
    </source>
</evidence>